<dbReference type="GO" id="GO:0003938">
    <property type="term" value="F:IMP dehydrogenase activity"/>
    <property type="evidence" value="ECO:0007669"/>
    <property type="project" value="InterPro"/>
</dbReference>
<dbReference type="Pfam" id="PF00571">
    <property type="entry name" value="CBS"/>
    <property type="match status" value="1"/>
</dbReference>
<keyword evidence="8" id="KW-0630">Potassium</keyword>
<dbReference type="FunFam" id="3.20.20.70:FF:000424">
    <property type="entry name" value="Inosine-5'-monophosphate dehydrogenase 2"/>
    <property type="match status" value="1"/>
</dbReference>
<evidence type="ECO:0000259" key="10">
    <source>
        <dbReference type="PROSITE" id="PS51371"/>
    </source>
</evidence>
<name>M2YC29_9MICC</name>
<dbReference type="InterPro" id="IPR000644">
    <property type="entry name" value="CBS_dom"/>
</dbReference>
<feature type="binding site" description="in other chain" evidence="8">
    <location>
        <position position="316"/>
    </location>
    <ligand>
        <name>K(+)</name>
        <dbReference type="ChEBI" id="CHEBI:29103"/>
        <note>ligand shared between two tetrameric partners</note>
    </ligand>
</feature>
<evidence type="ECO:0000256" key="4">
    <source>
        <dbReference type="ARBA" id="ARBA00023002"/>
    </source>
</evidence>
<dbReference type="NCBIfam" id="TIGR01303">
    <property type="entry name" value="IMP_DH_rel_1"/>
    <property type="match status" value="1"/>
</dbReference>
<dbReference type="InterPro" id="IPR013785">
    <property type="entry name" value="Aldolase_TIM"/>
</dbReference>
<comment type="cofactor">
    <cofactor evidence="6">
        <name>a monovalent cation</name>
        <dbReference type="ChEBI" id="CHEBI:60242"/>
    </cofactor>
</comment>
<proteinExistence type="inferred from homology"/>
<comment type="pathway">
    <text evidence="6">Purine metabolism; IMP biosynthesis via salvage pathway.</text>
</comment>
<dbReference type="InterPro" id="IPR005990">
    <property type="entry name" value="IMP_DH"/>
</dbReference>
<dbReference type="GO" id="GO:0003920">
    <property type="term" value="F:GMP reductase activity"/>
    <property type="evidence" value="ECO:0007669"/>
    <property type="project" value="UniProtKB-UniRule"/>
</dbReference>
<keyword evidence="12" id="KW-1185">Reference proteome</keyword>
<evidence type="ECO:0000256" key="5">
    <source>
        <dbReference type="ARBA" id="ARBA00023122"/>
    </source>
</evidence>
<dbReference type="CDD" id="cd00381">
    <property type="entry name" value="IMPDH"/>
    <property type="match status" value="1"/>
</dbReference>
<dbReference type="PANTHER" id="PTHR43170:SF5">
    <property type="entry name" value="GMP REDUCTASE"/>
    <property type="match status" value="1"/>
</dbReference>
<evidence type="ECO:0000313" key="12">
    <source>
        <dbReference type="Proteomes" id="UP000009877"/>
    </source>
</evidence>
<evidence type="ECO:0000256" key="6">
    <source>
        <dbReference type="HAMAP-Rule" id="MF_02250"/>
    </source>
</evidence>
<dbReference type="Proteomes" id="UP000009877">
    <property type="component" value="Unassembled WGS sequence"/>
</dbReference>
<comment type="catalytic activity">
    <reaction evidence="6">
        <text>IMP + NH4(+) + NADP(+) = GMP + NADPH + 2 H(+)</text>
        <dbReference type="Rhea" id="RHEA:17185"/>
        <dbReference type="ChEBI" id="CHEBI:15378"/>
        <dbReference type="ChEBI" id="CHEBI:28938"/>
        <dbReference type="ChEBI" id="CHEBI:57783"/>
        <dbReference type="ChEBI" id="CHEBI:58053"/>
        <dbReference type="ChEBI" id="CHEBI:58115"/>
        <dbReference type="ChEBI" id="CHEBI:58349"/>
        <dbReference type="EC" id="1.7.1.7"/>
    </reaction>
</comment>
<evidence type="ECO:0000256" key="9">
    <source>
        <dbReference type="PROSITE-ProRule" id="PRU00703"/>
    </source>
</evidence>
<dbReference type="CDD" id="cd02205">
    <property type="entry name" value="CBS_pair_SF"/>
    <property type="match status" value="1"/>
</dbReference>
<evidence type="ECO:0000256" key="8">
    <source>
        <dbReference type="PIRSR" id="PIRSR000130-4"/>
    </source>
</evidence>
<dbReference type="GO" id="GO:0005829">
    <property type="term" value="C:cytosol"/>
    <property type="evidence" value="ECO:0007669"/>
    <property type="project" value="TreeGrafter"/>
</dbReference>
<dbReference type="Pfam" id="PF00478">
    <property type="entry name" value="IMPDH"/>
    <property type="match status" value="1"/>
</dbReference>
<feature type="domain" description="CBS" evidence="10">
    <location>
        <begin position="91"/>
        <end position="150"/>
    </location>
</feature>
<dbReference type="PROSITE" id="PS51371">
    <property type="entry name" value="CBS"/>
    <property type="match status" value="1"/>
</dbReference>
<dbReference type="SUPFAM" id="SSF51412">
    <property type="entry name" value="Inosine monophosphate dehydrogenase (IMPDH)"/>
    <property type="match status" value="1"/>
</dbReference>
<keyword evidence="2" id="KW-0677">Repeat</keyword>
<dbReference type="RefSeq" id="WP_006215239.1">
    <property type="nucleotide sequence ID" value="NZ_ANHZ02000018.1"/>
</dbReference>
<evidence type="ECO:0000256" key="1">
    <source>
        <dbReference type="ARBA" id="ARBA00022726"/>
    </source>
</evidence>
<comment type="function">
    <text evidence="6">Involved in the purine-salvage pathway. Catalyzes the NADPH-dependent conversion of GMP to IMP.</text>
</comment>
<evidence type="ECO:0000313" key="11">
    <source>
        <dbReference type="EMBL" id="EME36045.1"/>
    </source>
</evidence>
<reference evidence="11 12" key="1">
    <citation type="journal article" date="2014" name="Genome Announc.">
        <title>Draft Genome Sequence of Kocuria palustris PEL.</title>
        <authorList>
            <person name="Sharma G."/>
            <person name="Khatri I."/>
            <person name="Subramanian S."/>
        </authorList>
    </citation>
    <scope>NUCLEOTIDE SEQUENCE [LARGE SCALE GENOMIC DNA]</scope>
    <source>
        <strain evidence="11 12">PEL</strain>
    </source>
</reference>
<sequence>MRFLNTPVTDLTYDDAFLVPSSSATSSRFDVDLAAPDPTGSTIPLVAANMTAVTGKRMVESMARRGGLAVLPQDLPLEVVARETDWVKARPLRFLSARTFRAEDTVHDARTRLGEYAHGSVLVVDDDGRLLGLVQEPDCQEADSGASLRSVMRTDLPAIPEQDLAVEGIGAAPSSLVPTMAAVSQRLAQSGTEVAPVVSAEGIALGVITSQAAVRATIYAPSTDADGRLRVAAAIGINGDVEGRARALVEAGVDVLVVDTAHGHQRKMLQALETVRTVAASRPIVAGNVVTADGVRDLLGAGADIVKVGVGPGAMCTTRMMTAVGRPQLSAVLECAEAAAELGGSVWADGGVKHPRDAALALAAGASQVMVGSWFAGTHESPGELRRAADGRLYKESFGMASTRAVLARTEGLEAFERSRRAMFEEGISSSRMYLDPRRPGVEDLIDHLTAGVRSSMTYAGASNLPEFADRAVLGIQSRSGYEEGRARSESWS</sequence>
<dbReference type="InterPro" id="IPR001093">
    <property type="entry name" value="IMP_DH_GMPRt"/>
</dbReference>
<dbReference type="HAMAP" id="MF_02250">
    <property type="entry name" value="GMPR_GuaB1"/>
    <property type="match status" value="1"/>
</dbReference>
<keyword evidence="1 6" id="KW-0660">Purine salvage</keyword>
<feature type="binding site" evidence="6">
    <location>
        <begin position="259"/>
        <end position="261"/>
    </location>
    <ligand>
        <name>NADP(+)</name>
        <dbReference type="ChEBI" id="CHEBI:58349"/>
    </ligand>
</feature>
<feature type="active site" description="Thioimidate intermediate" evidence="6">
    <location>
        <position position="316"/>
    </location>
</feature>
<protein>
    <recommendedName>
        <fullName evidence="6">GMP reductase</fullName>
        <ecNumber evidence="6">1.7.1.7</ecNumber>
    </recommendedName>
    <alternativeName>
        <fullName evidence="6">Guanosine 5'-monophosphate reductase</fullName>
        <shortName evidence="6">GMPR</shortName>
    </alternativeName>
</protein>
<comment type="caution">
    <text evidence="11">The sequence shown here is derived from an EMBL/GenBank/DDBJ whole genome shotgun (WGS) entry which is preliminary data.</text>
</comment>
<dbReference type="PANTHER" id="PTHR43170">
    <property type="entry name" value="GMP REDUCTASE"/>
    <property type="match status" value="1"/>
</dbReference>
<dbReference type="NCBIfam" id="NF005869">
    <property type="entry name" value="PRK07807.1"/>
    <property type="match status" value="1"/>
</dbReference>
<keyword evidence="3 6" id="KW-0521">NADP</keyword>
<evidence type="ECO:0000256" key="7">
    <source>
        <dbReference type="PIRSR" id="PIRSR000130-3"/>
    </source>
</evidence>
<dbReference type="EC" id="1.7.1.7" evidence="6"/>
<dbReference type="SMART" id="SM01240">
    <property type="entry name" value="IMPDH"/>
    <property type="match status" value="1"/>
</dbReference>
<dbReference type="STRING" id="71999.KPaMU14_04060"/>
<keyword evidence="5 9" id="KW-0129">CBS domain</keyword>
<accession>M2YC29</accession>
<keyword evidence="7" id="KW-0520">NAD</keyword>
<evidence type="ECO:0000256" key="3">
    <source>
        <dbReference type="ARBA" id="ARBA00022857"/>
    </source>
</evidence>
<feature type="binding site" description="in other chain" evidence="8">
    <location>
        <position position="313"/>
    </location>
    <ligand>
        <name>K(+)</name>
        <dbReference type="ChEBI" id="CHEBI:29103"/>
        <note>ligand shared between two tetrameric partners</note>
    </ligand>
</feature>
<dbReference type="SUPFAM" id="SSF54631">
    <property type="entry name" value="CBS-domain pair"/>
    <property type="match status" value="1"/>
</dbReference>
<feature type="binding site" evidence="6">
    <location>
        <begin position="309"/>
        <end position="311"/>
    </location>
    <ligand>
        <name>NADP(+)</name>
        <dbReference type="ChEBI" id="CHEBI:58349"/>
    </ligand>
</feature>
<dbReference type="AlphaFoldDB" id="M2YC29"/>
<feature type="binding site" description="in other chain" evidence="8">
    <location>
        <position position="311"/>
    </location>
    <ligand>
        <name>K(+)</name>
        <dbReference type="ChEBI" id="CHEBI:29103"/>
        <note>ligand shared between two tetrameric partners</note>
    </ligand>
</feature>
<dbReference type="GO" id="GO:0006166">
    <property type="term" value="P:purine ribonucleoside salvage"/>
    <property type="evidence" value="ECO:0007669"/>
    <property type="project" value="UniProtKB-KW"/>
</dbReference>
<dbReference type="PIRSF" id="PIRSF000130">
    <property type="entry name" value="IMPDH"/>
    <property type="match status" value="1"/>
</dbReference>
<dbReference type="EMBL" id="ANHZ02000018">
    <property type="protein sequence ID" value="EME36045.1"/>
    <property type="molecule type" value="Genomic_DNA"/>
</dbReference>
<dbReference type="InterPro" id="IPR046342">
    <property type="entry name" value="CBS_dom_sf"/>
</dbReference>
<dbReference type="Gene3D" id="3.20.20.70">
    <property type="entry name" value="Aldolase class I"/>
    <property type="match status" value="1"/>
</dbReference>
<organism evidence="11 12">
    <name type="scientific">Kocuria palustris PEL</name>
    <dbReference type="NCBI Taxonomy" id="1236550"/>
    <lineage>
        <taxon>Bacteria</taxon>
        <taxon>Bacillati</taxon>
        <taxon>Actinomycetota</taxon>
        <taxon>Actinomycetes</taxon>
        <taxon>Micrococcales</taxon>
        <taxon>Micrococcaceae</taxon>
        <taxon>Kocuria</taxon>
    </lineage>
</organism>
<feature type="binding site" evidence="7">
    <location>
        <begin position="259"/>
        <end position="261"/>
    </location>
    <ligand>
        <name>NAD(+)</name>
        <dbReference type="ChEBI" id="CHEBI:57540"/>
    </ligand>
</feature>
<dbReference type="InterPro" id="IPR005991">
    <property type="entry name" value="GUAB1"/>
</dbReference>
<dbReference type="GO" id="GO:0032264">
    <property type="term" value="P:IMP salvage"/>
    <property type="evidence" value="ECO:0007669"/>
    <property type="project" value="UniProtKB-UniRule"/>
</dbReference>
<feature type="binding site" evidence="7">
    <location>
        <begin position="309"/>
        <end position="311"/>
    </location>
    <ligand>
        <name>NAD(+)</name>
        <dbReference type="ChEBI" id="CHEBI:57540"/>
    </ligand>
</feature>
<dbReference type="InterPro" id="IPR050139">
    <property type="entry name" value="GMP_reductase"/>
</dbReference>
<evidence type="ECO:0000256" key="2">
    <source>
        <dbReference type="ARBA" id="ARBA00022737"/>
    </source>
</evidence>
<keyword evidence="4 6" id="KW-0560">Oxidoreductase</keyword>
<comment type="similarity">
    <text evidence="6">Belongs to the IMPDH/GMPR family. GuaB1 subfamily.</text>
</comment>
<gene>
    <name evidence="6" type="primary">guaB1</name>
    <name evidence="11" type="ORF">C884_00813</name>
</gene>